<evidence type="ECO:0000256" key="2">
    <source>
        <dbReference type="ARBA" id="ARBA00023004"/>
    </source>
</evidence>
<evidence type="ECO:0000313" key="4">
    <source>
        <dbReference type="EMBL" id="CAF3927885.1"/>
    </source>
</evidence>
<dbReference type="InterPro" id="IPR010376">
    <property type="entry name" value="GBBH-like_N"/>
</dbReference>
<keyword evidence="1" id="KW-0479">Metal-binding</keyword>
<gene>
    <name evidence="4" type="ORF">FNK824_LOCUS21976</name>
</gene>
<comment type="caution">
    <text evidence="4">The sequence shown here is derived from an EMBL/GenBank/DDBJ whole genome shotgun (WGS) entry which is preliminary data.</text>
</comment>
<evidence type="ECO:0000256" key="1">
    <source>
        <dbReference type="ARBA" id="ARBA00022723"/>
    </source>
</evidence>
<reference evidence="4" key="1">
    <citation type="submission" date="2021-02" db="EMBL/GenBank/DDBJ databases">
        <authorList>
            <person name="Nowell W R."/>
        </authorList>
    </citation>
    <scope>NUCLEOTIDE SEQUENCE</scope>
</reference>
<proteinExistence type="predicted"/>
<dbReference type="Proteomes" id="UP000663874">
    <property type="component" value="Unassembled WGS sequence"/>
</dbReference>
<dbReference type="InterPro" id="IPR038492">
    <property type="entry name" value="GBBH-like_N_sf"/>
</dbReference>
<dbReference type="AlphaFoldDB" id="A0A819JC68"/>
<accession>A0A819JC68</accession>
<evidence type="ECO:0000313" key="5">
    <source>
        <dbReference type="Proteomes" id="UP000663874"/>
    </source>
</evidence>
<dbReference type="GO" id="GO:0046872">
    <property type="term" value="F:metal ion binding"/>
    <property type="evidence" value="ECO:0007669"/>
    <property type="project" value="UniProtKB-KW"/>
</dbReference>
<protein>
    <recommendedName>
        <fullName evidence="3">Gamma-butyrobetaine hydroxylase-like N-terminal domain-containing protein</fullName>
    </recommendedName>
</protein>
<keyword evidence="2" id="KW-0408">Iron</keyword>
<feature type="non-terminal residue" evidence="4">
    <location>
        <position position="161"/>
    </location>
</feature>
<dbReference type="Gene3D" id="3.30.2020.30">
    <property type="match status" value="1"/>
</dbReference>
<sequence>MLIPRIIRLLNNFSIRQKQYSIQFSSLYRQINIENSFNNIHKNNQIQLELKSVNDTHVTLIINNKEYKYDWIFLRDSCQCHQCIDLSTKQKLYNTTDIPLTISPQQQTGIKILNNNILEIYWNQSLLNETNSHIHHSLYSSTWLQTYSTLKNITRSRYNDR</sequence>
<evidence type="ECO:0000259" key="3">
    <source>
        <dbReference type="Pfam" id="PF06155"/>
    </source>
</evidence>
<organism evidence="4 5">
    <name type="scientific">Rotaria sordida</name>
    <dbReference type="NCBI Taxonomy" id="392033"/>
    <lineage>
        <taxon>Eukaryota</taxon>
        <taxon>Metazoa</taxon>
        <taxon>Spiralia</taxon>
        <taxon>Gnathifera</taxon>
        <taxon>Rotifera</taxon>
        <taxon>Eurotatoria</taxon>
        <taxon>Bdelloidea</taxon>
        <taxon>Philodinida</taxon>
        <taxon>Philodinidae</taxon>
        <taxon>Rotaria</taxon>
    </lineage>
</organism>
<name>A0A819JC68_9BILA</name>
<feature type="domain" description="Gamma-butyrobetaine hydroxylase-like N-terminal" evidence="3">
    <location>
        <begin position="63"/>
        <end position="133"/>
    </location>
</feature>
<dbReference type="EMBL" id="CAJOBE010004356">
    <property type="protein sequence ID" value="CAF3927885.1"/>
    <property type="molecule type" value="Genomic_DNA"/>
</dbReference>
<dbReference type="Pfam" id="PF06155">
    <property type="entry name" value="GBBH-like_N"/>
    <property type="match status" value="1"/>
</dbReference>